<accession>M1Q1T5</accession>
<dbReference type="AlphaFoldDB" id="M1Q1T5"/>
<evidence type="ECO:0000313" key="1">
    <source>
        <dbReference type="EMBL" id="AGF98516.1"/>
    </source>
</evidence>
<name>M1Q1T5_METMZ</name>
<organism evidence="1 2">
    <name type="scientific">Methanosarcina mazei Tuc01</name>
    <dbReference type="NCBI Taxonomy" id="1236903"/>
    <lineage>
        <taxon>Archaea</taxon>
        <taxon>Methanobacteriati</taxon>
        <taxon>Methanobacteriota</taxon>
        <taxon>Stenosarchaea group</taxon>
        <taxon>Methanomicrobia</taxon>
        <taxon>Methanosarcinales</taxon>
        <taxon>Methanosarcinaceae</taxon>
        <taxon>Methanosarcina</taxon>
    </lineage>
</organism>
<dbReference type="HOGENOM" id="CLU_3282881_0_0_2"/>
<dbReference type="EMBL" id="CP004144">
    <property type="protein sequence ID" value="AGF98516.1"/>
    <property type="molecule type" value="Genomic_DNA"/>
</dbReference>
<dbReference type="Proteomes" id="UP000011718">
    <property type="component" value="Chromosome"/>
</dbReference>
<reference evidence="1 2" key="1">
    <citation type="journal article" date="2013" name="Genome Announc.">
        <title>Complete Genome of a Methanosarcina mazei Strain Isolated from Sediment Samples from an Amazonian Flooded Area.</title>
        <authorList>
            <person name="Assis das Gracas D."/>
            <person name="Thiago Juca Ramos R."/>
            <person name="Vieira Araujo A.C."/>
            <person name="Zahlouth R."/>
            <person name="Ribeiro Carneiro A."/>
            <person name="Souza Lopes T."/>
            <person name="Azevedo Barauna R."/>
            <person name="Azevedo V."/>
            <person name="Cruz Schneider M.P."/>
            <person name="Pellizari V.H."/>
            <person name="Silva A."/>
        </authorList>
    </citation>
    <scope>NUCLEOTIDE SEQUENCE [LARGE SCALE GENOMIC DNA]</scope>
    <source>
        <strain evidence="1 2">Tuc01</strain>
    </source>
</reference>
<protein>
    <submittedName>
        <fullName evidence="1">Uncharacterized protein</fullName>
    </submittedName>
</protein>
<proteinExistence type="predicted"/>
<evidence type="ECO:0000313" key="2">
    <source>
        <dbReference type="Proteomes" id="UP000011718"/>
    </source>
</evidence>
<dbReference type="BioCyc" id="MMAZ1236903:G139K-3105-MONOMER"/>
<sequence length="40" mass="5100">MERHKKIDQYCKEYYKNSWTDLSFDEVNNLIRMLDKMAWR</sequence>
<dbReference type="KEGG" id="mmaz:MmTuc01_3259"/>
<gene>
    <name evidence="1" type="ORF">MmTuc01_3259</name>
</gene>